<reference evidence="4" key="1">
    <citation type="submission" date="2023-06" db="EMBL/GenBank/DDBJ databases">
        <title>Genomic analysis of the entomopathogenic nematode Steinernema hermaphroditum.</title>
        <authorList>
            <person name="Schwarz E.M."/>
            <person name="Heppert J.K."/>
            <person name="Baniya A."/>
            <person name="Schwartz H.T."/>
            <person name="Tan C.-H."/>
            <person name="Antoshechkin I."/>
            <person name="Sternberg P.W."/>
            <person name="Goodrich-Blair H."/>
            <person name="Dillman A.R."/>
        </authorList>
    </citation>
    <scope>NUCLEOTIDE SEQUENCE</scope>
    <source>
        <strain evidence="4">PS9179</strain>
        <tissue evidence="4">Whole animal</tissue>
    </source>
</reference>
<comment type="caution">
    <text evidence="4">The sequence shown here is derived from an EMBL/GenBank/DDBJ whole genome shotgun (WGS) entry which is preliminary data.</text>
</comment>
<evidence type="ECO:0000256" key="1">
    <source>
        <dbReference type="SAM" id="Coils"/>
    </source>
</evidence>
<keyword evidence="1" id="KW-0175">Coiled coil</keyword>
<keyword evidence="3" id="KW-0812">Transmembrane</keyword>
<feature type="transmembrane region" description="Helical" evidence="3">
    <location>
        <begin position="179"/>
        <end position="204"/>
    </location>
</feature>
<dbReference type="Proteomes" id="UP001175271">
    <property type="component" value="Unassembled WGS sequence"/>
</dbReference>
<proteinExistence type="predicted"/>
<organism evidence="4 5">
    <name type="scientific">Steinernema hermaphroditum</name>
    <dbReference type="NCBI Taxonomy" id="289476"/>
    <lineage>
        <taxon>Eukaryota</taxon>
        <taxon>Metazoa</taxon>
        <taxon>Ecdysozoa</taxon>
        <taxon>Nematoda</taxon>
        <taxon>Chromadorea</taxon>
        <taxon>Rhabditida</taxon>
        <taxon>Tylenchina</taxon>
        <taxon>Panagrolaimomorpha</taxon>
        <taxon>Strongyloidoidea</taxon>
        <taxon>Steinernematidae</taxon>
        <taxon>Steinernema</taxon>
    </lineage>
</organism>
<name>A0AA39LQX7_9BILA</name>
<accession>A0AA39LQX7</accession>
<dbReference type="EMBL" id="JAUCMV010000004">
    <property type="protein sequence ID" value="KAK0406397.1"/>
    <property type="molecule type" value="Genomic_DNA"/>
</dbReference>
<evidence type="ECO:0000313" key="5">
    <source>
        <dbReference type="Proteomes" id="UP001175271"/>
    </source>
</evidence>
<feature type="region of interest" description="Disordered" evidence="2">
    <location>
        <begin position="221"/>
        <end position="245"/>
    </location>
</feature>
<dbReference type="AlphaFoldDB" id="A0AA39LQX7"/>
<gene>
    <name evidence="4" type="ORF">QR680_018551</name>
</gene>
<evidence type="ECO:0000256" key="2">
    <source>
        <dbReference type="SAM" id="MobiDB-lite"/>
    </source>
</evidence>
<feature type="compositionally biased region" description="Basic and acidic residues" evidence="2">
    <location>
        <begin position="221"/>
        <end position="238"/>
    </location>
</feature>
<sequence length="436" mass="50482">MEQTRQLRCRRCKRLKSESKRAAENQLVERSTMLAFQSLPAFFLIALAVHGLCAEPPKKGSNSDERLMRNFSIVFTDNGSRNIDSFEVKGPLRVFYHVEVAIDRIRQSQNDWCFFGNELLEHDVEIVQYWTKDERAKFRKMMIDSDCTERVKRGFHSREIQEKSEATERSDLLGLSLPVILAIAFGTLSLILLIIVIMLCAVICTQKRKIHGISPPAYYDREGNTRDCSDKDSEERRTMSFTTEHSLNSLDTTVSHSTLCKEVDDNEAEVRRLNEALSVAHSECAKLKETVDVMTSENLQLRAALEEFTDDADESINRLHTEVSRLEEEIQEKNRALATKEKYLEEKLMKIEEYRAIIRKNIEHNQKIANENERLRESNAQRQIVITAVRATAQDQLTRRDAKKQENAVTRRLYESLERIKAETSTVRSRDSTFKQ</sequence>
<keyword evidence="3" id="KW-1133">Transmembrane helix</keyword>
<evidence type="ECO:0000256" key="3">
    <source>
        <dbReference type="SAM" id="Phobius"/>
    </source>
</evidence>
<feature type="coiled-coil region" evidence="1">
    <location>
        <begin position="270"/>
        <end position="381"/>
    </location>
</feature>
<protein>
    <submittedName>
        <fullName evidence="4">Uncharacterized protein</fullName>
    </submittedName>
</protein>
<keyword evidence="5" id="KW-1185">Reference proteome</keyword>
<evidence type="ECO:0000313" key="4">
    <source>
        <dbReference type="EMBL" id="KAK0406397.1"/>
    </source>
</evidence>
<keyword evidence="3" id="KW-0472">Membrane</keyword>